<accession>A0A5C2SND4</accession>
<dbReference type="EMBL" id="ML122253">
    <property type="protein sequence ID" value="RPD65151.1"/>
    <property type="molecule type" value="Genomic_DNA"/>
</dbReference>
<proteinExistence type="predicted"/>
<dbReference type="Proteomes" id="UP000313359">
    <property type="component" value="Unassembled WGS sequence"/>
</dbReference>
<dbReference type="AlphaFoldDB" id="A0A5C2SND4"/>
<dbReference type="PANTHER" id="PTHR33321:SF12">
    <property type="entry name" value="PLANT BASIC SECRETORY PROTEIN (BSP) FAMILY PROTEIN"/>
    <property type="match status" value="1"/>
</dbReference>
<sequence length="225" mass="25781">MPPPPPHDPEPPWPIPTFNLRIEDIAHPGAKLFLDHIRPDEALRNAVVTVCTWLYTPESVPRNVQCVTLVLRPMPGVAHTFGSPTHKEIHFSLDHIRNSESRAKDEILGVLVHEMVHCYQYNGQDKCPGGLIEGIADWVRLNAGYSPPHWKRDTDGDWDGGYQKTAYFLEWIEGRYGDGSIRELNEGMKDKEYDKHIFKDVTGRKVSKLWKLYRAHLEELQGPTL</sequence>
<keyword evidence="2" id="KW-1185">Reference proteome</keyword>
<reference evidence="1" key="1">
    <citation type="journal article" date="2018" name="Genome Biol. Evol.">
        <title>Genomics and development of Lentinus tigrinus, a white-rot wood-decaying mushroom with dimorphic fruiting bodies.</title>
        <authorList>
            <person name="Wu B."/>
            <person name="Xu Z."/>
            <person name="Knudson A."/>
            <person name="Carlson A."/>
            <person name="Chen N."/>
            <person name="Kovaka S."/>
            <person name="LaButti K."/>
            <person name="Lipzen A."/>
            <person name="Pennachio C."/>
            <person name="Riley R."/>
            <person name="Schakwitz W."/>
            <person name="Umezawa K."/>
            <person name="Ohm R.A."/>
            <person name="Grigoriev I.V."/>
            <person name="Nagy L.G."/>
            <person name="Gibbons J."/>
            <person name="Hibbett D."/>
        </authorList>
    </citation>
    <scope>NUCLEOTIDE SEQUENCE [LARGE SCALE GENOMIC DNA]</scope>
    <source>
        <strain evidence="1">ALCF2SS1-6</strain>
    </source>
</reference>
<evidence type="ECO:0000313" key="2">
    <source>
        <dbReference type="Proteomes" id="UP000313359"/>
    </source>
</evidence>
<evidence type="ECO:0000313" key="1">
    <source>
        <dbReference type="EMBL" id="RPD65151.1"/>
    </source>
</evidence>
<dbReference type="OrthoDB" id="891726at2759"/>
<gene>
    <name evidence="1" type="ORF">L227DRAFT_571582</name>
</gene>
<name>A0A5C2SND4_9APHY</name>
<dbReference type="PANTHER" id="PTHR33321">
    <property type="match status" value="1"/>
</dbReference>
<dbReference type="InterPro" id="IPR007541">
    <property type="entry name" value="Uncharacterised_BSP"/>
</dbReference>
<dbReference type="Pfam" id="PF04450">
    <property type="entry name" value="BSP"/>
    <property type="match status" value="1"/>
</dbReference>
<organism evidence="1 2">
    <name type="scientific">Lentinus tigrinus ALCF2SS1-6</name>
    <dbReference type="NCBI Taxonomy" id="1328759"/>
    <lineage>
        <taxon>Eukaryota</taxon>
        <taxon>Fungi</taxon>
        <taxon>Dikarya</taxon>
        <taxon>Basidiomycota</taxon>
        <taxon>Agaricomycotina</taxon>
        <taxon>Agaricomycetes</taxon>
        <taxon>Polyporales</taxon>
        <taxon>Polyporaceae</taxon>
        <taxon>Lentinus</taxon>
    </lineage>
</organism>
<dbReference type="STRING" id="1328759.A0A5C2SND4"/>
<protein>
    <submittedName>
        <fullName evidence="1">Plant basic secretory protein</fullName>
    </submittedName>
</protein>